<keyword evidence="2" id="KW-1185">Reference proteome</keyword>
<proteinExistence type="predicted"/>
<dbReference type="InterPro" id="IPR001343">
    <property type="entry name" value="Hemolysn_Ca-bd"/>
</dbReference>
<dbReference type="RefSeq" id="WP_281379173.1">
    <property type="nucleotide sequence ID" value="NZ_JACHFM010000001.1"/>
</dbReference>
<evidence type="ECO:0000313" key="2">
    <source>
        <dbReference type="Proteomes" id="UP000549457"/>
    </source>
</evidence>
<evidence type="ECO:0000313" key="1">
    <source>
        <dbReference type="EMBL" id="MBB5221254.1"/>
    </source>
</evidence>
<name>A0A840SJW5_9RHOB</name>
<dbReference type="Gene3D" id="2.150.10.10">
    <property type="entry name" value="Serralysin-like metalloprotease, C-terminal"/>
    <property type="match status" value="1"/>
</dbReference>
<organism evidence="1 2">
    <name type="scientific">Amaricoccus macauensis</name>
    <dbReference type="NCBI Taxonomy" id="57001"/>
    <lineage>
        <taxon>Bacteria</taxon>
        <taxon>Pseudomonadati</taxon>
        <taxon>Pseudomonadota</taxon>
        <taxon>Alphaproteobacteria</taxon>
        <taxon>Rhodobacterales</taxon>
        <taxon>Paracoccaceae</taxon>
        <taxon>Amaricoccus</taxon>
    </lineage>
</organism>
<sequence length="450" mass="44403">MTTTIFTKSVITDGYDPIFSFAESGDMLIVRAGVTLANQGDWAVDGRGEGELRDLTAHINGTVSAPGWAAVDAFTASIDLTVGATGRLESTGAMAFEASYGSSLANHGVLHAGRGFGVVLTDVTDATVQNWGTIFGEVGAIEFVPDRFPGSAATVVNHGTLEAGGGSDDGVLGSGQNQAVYSQVETTTIVNAGTIHAADRVGAGVMIVDGSASIQNTGTIGSSRYWGVIGEGAASLDIGNDGTISGARGALSLSRGADSVTNDGLLEGGVLLGGGNDVYHGELGRVTGPVWGNSGRDLLAGGNSADVLGGGSGNDTLLGGGGADTLTGAGGADRMVGGAGADVFRFAVASDAAGDRIIGAAGVVAFAGAGVAGGDRVDVSAIDADTAAAGQQHFSFGTTRGVGDLWAMDVGDVTHIRGNTTGGGGPEFDLAIHDGAGVTASDYAAIDFIL</sequence>
<dbReference type="GO" id="GO:0005509">
    <property type="term" value="F:calcium ion binding"/>
    <property type="evidence" value="ECO:0007669"/>
    <property type="project" value="InterPro"/>
</dbReference>
<accession>A0A840SJW5</accession>
<dbReference type="EMBL" id="JACHFM010000001">
    <property type="protein sequence ID" value="MBB5221254.1"/>
    <property type="molecule type" value="Genomic_DNA"/>
</dbReference>
<dbReference type="AlphaFoldDB" id="A0A840SJW5"/>
<dbReference type="PRINTS" id="PR00313">
    <property type="entry name" value="CABNDNGRPT"/>
</dbReference>
<dbReference type="Proteomes" id="UP000549457">
    <property type="component" value="Unassembled WGS sequence"/>
</dbReference>
<dbReference type="Pfam" id="PF00353">
    <property type="entry name" value="HemolysinCabind"/>
    <property type="match status" value="1"/>
</dbReference>
<dbReference type="InterPro" id="IPR011049">
    <property type="entry name" value="Serralysin-like_metalloprot_C"/>
</dbReference>
<reference evidence="1 2" key="1">
    <citation type="submission" date="2020-08" db="EMBL/GenBank/DDBJ databases">
        <title>Genomic Encyclopedia of Type Strains, Phase IV (KMG-IV): sequencing the most valuable type-strain genomes for metagenomic binning, comparative biology and taxonomic classification.</title>
        <authorList>
            <person name="Goeker M."/>
        </authorList>
    </citation>
    <scope>NUCLEOTIDE SEQUENCE [LARGE SCALE GENOMIC DNA]</scope>
    <source>
        <strain evidence="1 2">DSM 101730</strain>
    </source>
</reference>
<gene>
    <name evidence="1" type="ORF">HNP73_001175</name>
</gene>
<dbReference type="SUPFAM" id="SSF51120">
    <property type="entry name" value="beta-Roll"/>
    <property type="match status" value="1"/>
</dbReference>
<comment type="caution">
    <text evidence="1">The sequence shown here is derived from an EMBL/GenBank/DDBJ whole genome shotgun (WGS) entry which is preliminary data.</text>
</comment>
<protein>
    <submittedName>
        <fullName evidence="1">Ca2+-binding RTX toxin-like protein</fullName>
    </submittedName>
</protein>